<sequence>GLEIKENGKGLEESHNELNSKFEDEKGKPSL</sequence>
<proteinExistence type="predicted"/>
<comment type="caution">
    <text evidence="2">The sequence shown here is derived from an EMBL/GenBank/DDBJ whole genome shotgun (WGS) entry which is preliminary data.</text>
</comment>
<accession>X1MBA3</accession>
<dbReference type="EMBL" id="BARV01008415">
    <property type="protein sequence ID" value="GAI03634.1"/>
    <property type="molecule type" value="Genomic_DNA"/>
</dbReference>
<protein>
    <submittedName>
        <fullName evidence="2">Uncharacterized protein</fullName>
    </submittedName>
</protein>
<evidence type="ECO:0000313" key="2">
    <source>
        <dbReference type="EMBL" id="GAI03634.1"/>
    </source>
</evidence>
<dbReference type="AlphaFoldDB" id="X1MBA3"/>
<gene>
    <name evidence="2" type="ORF">S06H3_16924</name>
</gene>
<name>X1MBA3_9ZZZZ</name>
<feature type="non-terminal residue" evidence="2">
    <location>
        <position position="1"/>
    </location>
</feature>
<evidence type="ECO:0000256" key="1">
    <source>
        <dbReference type="SAM" id="MobiDB-lite"/>
    </source>
</evidence>
<organism evidence="2">
    <name type="scientific">marine sediment metagenome</name>
    <dbReference type="NCBI Taxonomy" id="412755"/>
    <lineage>
        <taxon>unclassified sequences</taxon>
        <taxon>metagenomes</taxon>
        <taxon>ecological metagenomes</taxon>
    </lineage>
</organism>
<reference evidence="2" key="1">
    <citation type="journal article" date="2014" name="Front. Microbiol.">
        <title>High frequency of phylogenetically diverse reductive dehalogenase-homologous genes in deep subseafloor sedimentary metagenomes.</title>
        <authorList>
            <person name="Kawai M."/>
            <person name="Futagami T."/>
            <person name="Toyoda A."/>
            <person name="Takaki Y."/>
            <person name="Nishi S."/>
            <person name="Hori S."/>
            <person name="Arai W."/>
            <person name="Tsubouchi T."/>
            <person name="Morono Y."/>
            <person name="Uchiyama I."/>
            <person name="Ito T."/>
            <person name="Fujiyama A."/>
            <person name="Inagaki F."/>
            <person name="Takami H."/>
        </authorList>
    </citation>
    <scope>NUCLEOTIDE SEQUENCE</scope>
    <source>
        <strain evidence="2">Expedition CK06-06</strain>
    </source>
</reference>
<feature type="region of interest" description="Disordered" evidence="1">
    <location>
        <begin position="1"/>
        <end position="31"/>
    </location>
</feature>